<name>A0A1H2V2P3_THIRO</name>
<organism evidence="3 4">
    <name type="scientific">Thiocapsa roseopersicina</name>
    <dbReference type="NCBI Taxonomy" id="1058"/>
    <lineage>
        <taxon>Bacteria</taxon>
        <taxon>Pseudomonadati</taxon>
        <taxon>Pseudomonadota</taxon>
        <taxon>Gammaproteobacteria</taxon>
        <taxon>Chromatiales</taxon>
        <taxon>Chromatiaceae</taxon>
        <taxon>Thiocapsa</taxon>
    </lineage>
</organism>
<reference evidence="4" key="1">
    <citation type="submission" date="2016-10" db="EMBL/GenBank/DDBJ databases">
        <authorList>
            <person name="Varghese N."/>
            <person name="Submissions S."/>
        </authorList>
    </citation>
    <scope>NUCLEOTIDE SEQUENCE [LARGE SCALE GENOMIC DNA]</scope>
    <source>
        <strain evidence="4">DSM 217</strain>
    </source>
</reference>
<keyword evidence="4" id="KW-1185">Reference proteome</keyword>
<dbReference type="PANTHER" id="PTHR38454:SF1">
    <property type="entry name" value="INTEGRAL MEMBRANE PROTEIN"/>
    <property type="match status" value="1"/>
</dbReference>
<keyword evidence="2" id="KW-0812">Transmembrane</keyword>
<feature type="transmembrane region" description="Helical" evidence="2">
    <location>
        <begin position="402"/>
        <end position="423"/>
    </location>
</feature>
<evidence type="ECO:0000313" key="3">
    <source>
        <dbReference type="EMBL" id="SDW62545.1"/>
    </source>
</evidence>
<dbReference type="EMBL" id="FNNZ01000006">
    <property type="protein sequence ID" value="SDW62545.1"/>
    <property type="molecule type" value="Genomic_DNA"/>
</dbReference>
<feature type="transmembrane region" description="Helical" evidence="2">
    <location>
        <begin position="206"/>
        <end position="223"/>
    </location>
</feature>
<dbReference type="InterPro" id="IPR018580">
    <property type="entry name" value="Uncharacterised_YfhO"/>
</dbReference>
<feature type="transmembrane region" description="Helical" evidence="2">
    <location>
        <begin position="23"/>
        <end position="44"/>
    </location>
</feature>
<dbReference type="OrthoDB" id="9815466at2"/>
<keyword evidence="2" id="KW-0472">Membrane</keyword>
<dbReference type="AlphaFoldDB" id="A0A1H2V2P3"/>
<feature type="transmembrane region" description="Helical" evidence="2">
    <location>
        <begin position="312"/>
        <end position="331"/>
    </location>
</feature>
<accession>A0A1H2V2P3</accession>
<feature type="transmembrane region" description="Helical" evidence="2">
    <location>
        <begin position="373"/>
        <end position="390"/>
    </location>
</feature>
<feature type="transmembrane region" description="Helical" evidence="2">
    <location>
        <begin position="429"/>
        <end position="450"/>
    </location>
</feature>
<gene>
    <name evidence="3" type="ORF">SAMN05421783_10699</name>
</gene>
<feature type="compositionally biased region" description="Basic and acidic residues" evidence="1">
    <location>
        <begin position="803"/>
        <end position="813"/>
    </location>
</feature>
<protein>
    <submittedName>
        <fullName evidence="3">Uncharacterized membrane protein YfhO</fullName>
    </submittedName>
</protein>
<feature type="transmembrane region" description="Helical" evidence="2">
    <location>
        <begin position="343"/>
        <end position="361"/>
    </location>
</feature>
<dbReference type="Pfam" id="PF09586">
    <property type="entry name" value="YfhO"/>
    <property type="match status" value="2"/>
</dbReference>
<feature type="transmembrane region" description="Helical" evidence="2">
    <location>
        <begin position="457"/>
        <end position="475"/>
    </location>
</feature>
<evidence type="ECO:0000256" key="1">
    <source>
        <dbReference type="SAM" id="MobiDB-lite"/>
    </source>
</evidence>
<dbReference type="PANTHER" id="PTHR38454">
    <property type="entry name" value="INTEGRAL MEMBRANE PROTEIN-RELATED"/>
    <property type="match status" value="1"/>
</dbReference>
<evidence type="ECO:0000313" key="4">
    <source>
        <dbReference type="Proteomes" id="UP000198816"/>
    </source>
</evidence>
<dbReference type="Proteomes" id="UP000198816">
    <property type="component" value="Unassembled WGS sequence"/>
</dbReference>
<feature type="transmembrane region" description="Helical" evidence="2">
    <location>
        <begin position="235"/>
        <end position="254"/>
    </location>
</feature>
<sequence length="823" mass="91044">MPLNQDTAAAARDVRAMDLPERWAFPVTALLVIALSSAIFWDFLTFQKILLYKDIGSDTLNGAYPQLIQAARYLNDTGLPGWSFHHGLGQGIFPAGLENPFNWILYSLGPERLAYGLGWVEWSKLVVAGLFFYAYLHCLGISPWARSIGTLLLAFSGLFLLGTTWWAYSYTLVLAALALWSIERYLNKGKWGMVPLATALLAGANYWFYGLFFATYVLVRLVEQRPASPSPLHRAAVLAGLALLGVLISSAWFLPIATQMIDAPRVSGDSSLARQLFAYPLFQLEEGRHYWTAVYRAFSNNLLGTGSAFNGWGNYLEAPAFYGGLLSLLLLPQVFAQRGKPRPTYMIWLGVWVFAVAFPWFRYALSLFSGDYYRTGLSFYFAFTVSYLAIRALDSIFRQSLLSAWLLILTLIGLLSLLLWPFAEPKPEFSLSVVLGILLVVQTALLLLAARSPRPGLWLAALLAVVCVELGYQGYVGVNHRDVVSSEELVRSGYNDETPEALDDLRHRDDGLYRIEKTYSSSPAMHFGINDALVQDYYSSPSYSSFNHGNYIRFLAAVAVLDPAVEASTRWAKGVTSRPLLQGLLGTKYLLVRDSPGSAPIHVPKDLFTKVKRFDSVTLYQNRAYVPFGATYDSFMLRSDFDRLSVNMKTLAMLRAAVVEDDDADALQGMSQLTMPTEPSKPTPDMEGYLARARRLAENNVFAISEFSANRIYGTVSAPEPRILFLPMPLDSGWSARVDGVRRQMIMLHGGLTGLVLEAGAHRVELAYRTPTLLIGLLGTGAGIVIYLVLVMRATPWAGRARPAAESDGHDDAGSAMRTGEAT</sequence>
<evidence type="ECO:0000256" key="2">
    <source>
        <dbReference type="SAM" id="Phobius"/>
    </source>
</evidence>
<dbReference type="RefSeq" id="WP_093030082.1">
    <property type="nucleotide sequence ID" value="NZ_FNNZ01000006.1"/>
</dbReference>
<proteinExistence type="predicted"/>
<dbReference type="STRING" id="1058.SAMN05421783_10699"/>
<keyword evidence="2" id="KW-1133">Transmembrane helix</keyword>
<feature type="region of interest" description="Disordered" evidence="1">
    <location>
        <begin position="801"/>
        <end position="823"/>
    </location>
</feature>
<feature type="transmembrane region" description="Helical" evidence="2">
    <location>
        <begin position="773"/>
        <end position="792"/>
    </location>
</feature>
<feature type="transmembrane region" description="Helical" evidence="2">
    <location>
        <begin position="168"/>
        <end position="186"/>
    </location>
</feature>